<feature type="compositionally biased region" description="Low complexity" evidence="1">
    <location>
        <begin position="200"/>
        <end position="221"/>
    </location>
</feature>
<evidence type="ECO:0000256" key="1">
    <source>
        <dbReference type="SAM" id="MobiDB-lite"/>
    </source>
</evidence>
<feature type="region of interest" description="Disordered" evidence="1">
    <location>
        <begin position="193"/>
        <end position="244"/>
    </location>
</feature>
<accession>A0A0J0XHF8</accession>
<dbReference type="GeneID" id="28984464"/>
<protein>
    <submittedName>
        <fullName evidence="2">Uncharacterized protein</fullName>
    </submittedName>
</protein>
<dbReference type="EMBL" id="KQ087234">
    <property type="protein sequence ID" value="KLT40442.1"/>
    <property type="molecule type" value="Genomic_DNA"/>
</dbReference>
<keyword evidence="3" id="KW-1185">Reference proteome</keyword>
<dbReference type="Proteomes" id="UP000053611">
    <property type="component" value="Unassembled WGS sequence"/>
</dbReference>
<sequence>MHHLVVIASPFNNPILIALVRSTALLYIIADSRYPIPPFPYNPSDPIWMPTPPSTPHPPTAPPSLPRVKNGITRASTPSFPPRRASEPAPATPRSASSSHSNSRSACLPPLSGWMLASARHTPGKPHSPHTIESVELPPHVLKFIQRGFGMRVVRKDGGGVWVLSNAECKRLLARARLRDAQKEEERTLAAQRRLEGIQLRTPPATAPRTLPSPTTTSPPAARCPVRVTRSQSKSKPYDRAIEA</sequence>
<feature type="compositionally biased region" description="Pro residues" evidence="1">
    <location>
        <begin position="50"/>
        <end position="65"/>
    </location>
</feature>
<evidence type="ECO:0000313" key="3">
    <source>
        <dbReference type="Proteomes" id="UP000053611"/>
    </source>
</evidence>
<evidence type="ECO:0000313" key="2">
    <source>
        <dbReference type="EMBL" id="KLT40442.1"/>
    </source>
</evidence>
<feature type="region of interest" description="Disordered" evidence="1">
    <location>
        <begin position="50"/>
        <end position="104"/>
    </location>
</feature>
<gene>
    <name evidence="2" type="ORF">CC85DRAFT_287418</name>
</gene>
<name>A0A0J0XHF8_9TREE</name>
<reference evidence="2 3" key="1">
    <citation type="submission" date="2015-03" db="EMBL/GenBank/DDBJ databases">
        <title>Genomics and transcriptomics of the oil-accumulating basidiomycete yeast T. oleaginosus allow insights into substrate utilization and the diverse evolutionary trajectories of mating systems in fungi.</title>
        <authorList>
            <consortium name="DOE Joint Genome Institute"/>
            <person name="Kourist R."/>
            <person name="Kracht O."/>
            <person name="Bracharz F."/>
            <person name="Lipzen A."/>
            <person name="Nolan M."/>
            <person name="Ohm R."/>
            <person name="Grigoriev I."/>
            <person name="Sun S."/>
            <person name="Heitman J."/>
            <person name="Bruck T."/>
            <person name="Nowrousian M."/>
        </authorList>
    </citation>
    <scope>NUCLEOTIDE SEQUENCE [LARGE SCALE GENOMIC DNA]</scope>
    <source>
        <strain evidence="2 3">IBC0246</strain>
    </source>
</reference>
<feature type="compositionally biased region" description="Low complexity" evidence="1">
    <location>
        <begin position="87"/>
        <end position="104"/>
    </location>
</feature>
<dbReference type="AlphaFoldDB" id="A0A0J0XHF8"/>
<proteinExistence type="predicted"/>
<dbReference type="RefSeq" id="XP_018276933.1">
    <property type="nucleotide sequence ID" value="XM_018423861.1"/>
</dbReference>
<organism evidence="2 3">
    <name type="scientific">Cutaneotrichosporon oleaginosum</name>
    <dbReference type="NCBI Taxonomy" id="879819"/>
    <lineage>
        <taxon>Eukaryota</taxon>
        <taxon>Fungi</taxon>
        <taxon>Dikarya</taxon>
        <taxon>Basidiomycota</taxon>
        <taxon>Agaricomycotina</taxon>
        <taxon>Tremellomycetes</taxon>
        <taxon>Trichosporonales</taxon>
        <taxon>Trichosporonaceae</taxon>
        <taxon>Cutaneotrichosporon</taxon>
    </lineage>
</organism>